<dbReference type="FunFam" id="4.10.400.10:FF:000030">
    <property type="entry name" value="Sortilin related receptor 1"/>
    <property type="match status" value="1"/>
</dbReference>
<dbReference type="SMART" id="SM00179">
    <property type="entry name" value="EGF_CA"/>
    <property type="match status" value="2"/>
</dbReference>
<feature type="disulfide bond" evidence="20">
    <location>
        <begin position="1662"/>
        <end position="1677"/>
    </location>
</feature>
<dbReference type="PROSITE" id="PS01209">
    <property type="entry name" value="LDLRA_1"/>
    <property type="match status" value="5"/>
</dbReference>
<dbReference type="PROSITE" id="PS01187">
    <property type="entry name" value="EGF_CA"/>
    <property type="match status" value="1"/>
</dbReference>
<feature type="disulfide bond" evidence="20">
    <location>
        <begin position="1120"/>
        <end position="1138"/>
    </location>
</feature>
<dbReference type="FunFam" id="4.10.400.10:FF:000009">
    <property type="entry name" value="Low-density lipoprotein receptor-related protein 1"/>
    <property type="match status" value="1"/>
</dbReference>
<dbReference type="FunFam" id="4.10.400.10:FF:000011">
    <property type="entry name" value="Low-density lipoprotein receptor-related protein 1"/>
    <property type="match status" value="1"/>
</dbReference>
<keyword evidence="11" id="KW-0106">Calcium</keyword>
<keyword evidence="4" id="KW-1003">Cell membrane</keyword>
<dbReference type="FunFam" id="4.10.400.10:FF:000155">
    <property type="entry name" value="Low-density lipoprotein receptor"/>
    <property type="match status" value="1"/>
</dbReference>
<keyword evidence="8" id="KW-0812">Transmembrane</keyword>
<dbReference type="EMBL" id="HBUF01342270">
    <property type="protein sequence ID" value="CAG6705162.1"/>
    <property type="molecule type" value="Transcribed_RNA"/>
</dbReference>
<feature type="disulfide bond" evidence="20">
    <location>
        <begin position="856"/>
        <end position="874"/>
    </location>
</feature>
<dbReference type="CDD" id="cd00112">
    <property type="entry name" value="LDLa"/>
    <property type="match status" value="12"/>
</dbReference>
<dbReference type="PROSITE" id="PS00010">
    <property type="entry name" value="ASX_HYDROXYL"/>
    <property type="match status" value="1"/>
</dbReference>
<dbReference type="Pfam" id="PF14670">
    <property type="entry name" value="FXa_inhibition"/>
    <property type="match status" value="1"/>
</dbReference>
<feature type="disulfide bond" evidence="20">
    <location>
        <begin position="1078"/>
        <end position="1096"/>
    </location>
</feature>
<dbReference type="InterPro" id="IPR056588">
    <property type="entry name" value="EGF_LRP2"/>
</dbReference>
<proteinExistence type="inferred from homology"/>
<evidence type="ECO:0000256" key="14">
    <source>
        <dbReference type="ARBA" id="ARBA00023157"/>
    </source>
</evidence>
<dbReference type="Gene3D" id="2.120.10.30">
    <property type="entry name" value="TolB, C-terminal domain"/>
    <property type="match status" value="4"/>
</dbReference>
<dbReference type="PROSITE" id="PS50026">
    <property type="entry name" value="EGF_3"/>
    <property type="match status" value="1"/>
</dbReference>
<dbReference type="FunFam" id="4.10.400.10:FF:000062">
    <property type="entry name" value="Terribly reduced optic lobes, isoform AI"/>
    <property type="match status" value="1"/>
</dbReference>
<dbReference type="InterPro" id="IPR026823">
    <property type="entry name" value="cEGF"/>
</dbReference>
<keyword evidence="17" id="KW-0325">Glycoprotein</keyword>
<feature type="disulfide bond" evidence="20">
    <location>
        <begin position="978"/>
        <end position="990"/>
    </location>
</feature>
<evidence type="ECO:0000256" key="2">
    <source>
        <dbReference type="ARBA" id="ARBA00004613"/>
    </source>
</evidence>
<feature type="repeat" description="LDL-receptor class B" evidence="21">
    <location>
        <begin position="270"/>
        <end position="313"/>
    </location>
</feature>
<comment type="subcellular location">
    <subcellularLocation>
        <location evidence="1">Cell membrane</location>
        <topology evidence="1">Single-pass type I membrane protein</topology>
    </subcellularLocation>
    <subcellularLocation>
        <location evidence="18">Membrane</location>
        <location evidence="18">Coated pit</location>
    </subcellularLocation>
    <subcellularLocation>
        <location evidence="2">Secreted</location>
    </subcellularLocation>
</comment>
<evidence type="ECO:0000256" key="21">
    <source>
        <dbReference type="PROSITE-ProRule" id="PRU00461"/>
    </source>
</evidence>
<dbReference type="GO" id="GO:0005905">
    <property type="term" value="C:clathrin-coated pit"/>
    <property type="evidence" value="ECO:0007669"/>
    <property type="project" value="UniProtKB-KW"/>
</dbReference>
<keyword evidence="13" id="KW-0472">Membrane</keyword>
<evidence type="ECO:0000256" key="11">
    <source>
        <dbReference type="ARBA" id="ARBA00022837"/>
    </source>
</evidence>
<dbReference type="SUPFAM" id="SSF57196">
    <property type="entry name" value="EGF/Laminin"/>
    <property type="match status" value="3"/>
</dbReference>
<feature type="repeat" description="LDL-receptor class B" evidence="21">
    <location>
        <begin position="546"/>
        <end position="586"/>
    </location>
</feature>
<dbReference type="CDD" id="cd00054">
    <property type="entry name" value="EGF_CA"/>
    <property type="match status" value="1"/>
</dbReference>
<dbReference type="GO" id="GO:0005041">
    <property type="term" value="F:low-density lipoprotein particle receptor activity"/>
    <property type="evidence" value="ECO:0007669"/>
    <property type="project" value="TreeGrafter"/>
</dbReference>
<evidence type="ECO:0000256" key="16">
    <source>
        <dbReference type="ARBA" id="ARBA00023176"/>
    </source>
</evidence>
<evidence type="ECO:0000256" key="3">
    <source>
        <dbReference type="ARBA" id="ARBA00009939"/>
    </source>
</evidence>
<dbReference type="Gene3D" id="2.10.25.10">
    <property type="entry name" value="Laminin"/>
    <property type="match status" value="2"/>
</dbReference>
<feature type="disulfide bond" evidence="20">
    <location>
        <begin position="776"/>
        <end position="794"/>
    </location>
</feature>
<feature type="disulfide bond" evidence="20">
    <location>
        <begin position="1113"/>
        <end position="1125"/>
    </location>
</feature>
<evidence type="ECO:0000256" key="8">
    <source>
        <dbReference type="ARBA" id="ARBA00022692"/>
    </source>
</evidence>
<keyword evidence="6 19" id="KW-0245">EGF-like domain</keyword>
<dbReference type="GO" id="GO:0043235">
    <property type="term" value="C:receptor complex"/>
    <property type="evidence" value="ECO:0007669"/>
    <property type="project" value="TreeGrafter"/>
</dbReference>
<dbReference type="InterPro" id="IPR036055">
    <property type="entry name" value="LDL_receptor-like_sf"/>
</dbReference>
<evidence type="ECO:0000256" key="9">
    <source>
        <dbReference type="ARBA" id="ARBA00022729"/>
    </source>
</evidence>
<evidence type="ECO:0000256" key="20">
    <source>
        <dbReference type="PROSITE-ProRule" id="PRU00124"/>
    </source>
</evidence>
<feature type="repeat" description="LDL-receptor class B" evidence="21">
    <location>
        <begin position="314"/>
        <end position="355"/>
    </location>
</feature>
<evidence type="ECO:0000256" key="7">
    <source>
        <dbReference type="ARBA" id="ARBA00022583"/>
    </source>
</evidence>
<dbReference type="InterPro" id="IPR011042">
    <property type="entry name" value="6-blade_b-propeller_TolB-like"/>
</dbReference>
<dbReference type="FunFam" id="2.120.10.30:FF:000035">
    <property type="entry name" value="Low-density lipoprotein receptor-related protein 2"/>
    <property type="match status" value="1"/>
</dbReference>
<keyword evidence="14 20" id="KW-1015">Disulfide bond</keyword>
<dbReference type="PANTHER" id="PTHR22722:SF14">
    <property type="entry name" value="MEGALIN, ISOFORM A"/>
    <property type="match status" value="1"/>
</dbReference>
<keyword evidence="23" id="KW-0449">Lipoprotein</keyword>
<dbReference type="InterPro" id="IPR000033">
    <property type="entry name" value="LDLR_classB_rpt"/>
</dbReference>
<evidence type="ECO:0000256" key="19">
    <source>
        <dbReference type="PROSITE-ProRule" id="PRU00076"/>
    </source>
</evidence>
<dbReference type="PANTHER" id="PTHR22722">
    <property type="entry name" value="LOW-DENSITY LIPOPROTEIN RECEPTOR-RELATED PROTEIN 2-RELATED"/>
    <property type="match status" value="1"/>
</dbReference>
<dbReference type="GO" id="GO:0005576">
    <property type="term" value="C:extracellular region"/>
    <property type="evidence" value="ECO:0007669"/>
    <property type="project" value="UniProtKB-SubCell"/>
</dbReference>
<feature type="repeat" description="LDL-receptor class B" evidence="21">
    <location>
        <begin position="587"/>
        <end position="633"/>
    </location>
</feature>
<evidence type="ECO:0000313" key="23">
    <source>
        <dbReference type="EMBL" id="CAG6705167.1"/>
    </source>
</evidence>
<dbReference type="Pfam" id="PF00058">
    <property type="entry name" value="Ldl_recept_b"/>
    <property type="match status" value="6"/>
</dbReference>
<feature type="disulfide bond" evidence="20">
    <location>
        <begin position="829"/>
        <end position="844"/>
    </location>
</feature>
<evidence type="ECO:0000256" key="15">
    <source>
        <dbReference type="ARBA" id="ARBA00023170"/>
    </source>
</evidence>
<protein>
    <submittedName>
        <fullName evidence="23">Low-density lipoprotein receptor-related protein 2</fullName>
    </submittedName>
</protein>
<dbReference type="InterPro" id="IPR000152">
    <property type="entry name" value="EGF-type_Asp/Asn_hydroxyl_site"/>
</dbReference>
<dbReference type="PROSITE" id="PS50068">
    <property type="entry name" value="LDLRA_2"/>
    <property type="match status" value="13"/>
</dbReference>
<reference evidence="23" key="1">
    <citation type="submission" date="2021-05" db="EMBL/GenBank/DDBJ databases">
        <authorList>
            <person name="Alioto T."/>
            <person name="Alioto T."/>
            <person name="Gomez Garrido J."/>
        </authorList>
    </citation>
    <scope>NUCLEOTIDE SEQUENCE</scope>
</reference>
<keyword evidence="10" id="KW-0677">Repeat</keyword>
<dbReference type="SUPFAM" id="SSF57424">
    <property type="entry name" value="LDL receptor-like module"/>
    <property type="match status" value="13"/>
</dbReference>
<feature type="disulfide bond" evidence="20">
    <location>
        <begin position="935"/>
        <end position="947"/>
    </location>
</feature>
<keyword evidence="16" id="KW-0168">Coated pit</keyword>
<dbReference type="InterPro" id="IPR001881">
    <property type="entry name" value="EGF-like_Ca-bd_dom"/>
</dbReference>
<dbReference type="PROSITE" id="PS01186">
    <property type="entry name" value="EGF_2"/>
    <property type="match status" value="1"/>
</dbReference>
<dbReference type="Pfam" id="PF00057">
    <property type="entry name" value="Ldl_recept_a"/>
    <property type="match status" value="13"/>
</dbReference>
<evidence type="ECO:0000256" key="18">
    <source>
        <dbReference type="ARBA" id="ARBA00037878"/>
    </source>
</evidence>
<feature type="disulfide bond" evidence="20">
    <location>
        <begin position="849"/>
        <end position="861"/>
    </location>
</feature>
<dbReference type="PROSITE" id="PS51120">
    <property type="entry name" value="LDLRB"/>
    <property type="match status" value="7"/>
</dbReference>
<dbReference type="GO" id="GO:0005509">
    <property type="term" value="F:calcium ion binding"/>
    <property type="evidence" value="ECO:0007669"/>
    <property type="project" value="InterPro"/>
</dbReference>
<accession>A0A8D8XPZ3</accession>
<feature type="disulfide bond" evidence="20">
    <location>
        <begin position="942"/>
        <end position="960"/>
    </location>
</feature>
<comment type="similarity">
    <text evidence="3">Belongs to the LDLR family.</text>
</comment>
<evidence type="ECO:0000256" key="6">
    <source>
        <dbReference type="ARBA" id="ARBA00022536"/>
    </source>
</evidence>
<dbReference type="Gene3D" id="4.10.400.10">
    <property type="entry name" value="Low-density Lipoprotein Receptor"/>
    <property type="match status" value="13"/>
</dbReference>
<evidence type="ECO:0000259" key="22">
    <source>
        <dbReference type="PROSITE" id="PS50026"/>
    </source>
</evidence>
<dbReference type="EMBL" id="HBUF01342271">
    <property type="protein sequence ID" value="CAG6705167.1"/>
    <property type="molecule type" value="Transcribed_RNA"/>
</dbReference>
<dbReference type="FunFam" id="4.10.400.10:FF:000181">
    <property type="entry name" value="Low-density lipoprotein RecePtor related"/>
    <property type="match status" value="1"/>
</dbReference>
<evidence type="ECO:0000256" key="12">
    <source>
        <dbReference type="ARBA" id="ARBA00022989"/>
    </source>
</evidence>
<dbReference type="InterPro" id="IPR000742">
    <property type="entry name" value="EGF"/>
</dbReference>
<feature type="domain" description="EGF-like" evidence="22">
    <location>
        <begin position="1190"/>
        <end position="1231"/>
    </location>
</feature>
<sequence length="1915" mass="215017">MLYYSTEGAVKVIDTDGETERTFLSSINNVYLVKSLAIYERKLYYLDPAFEKLERVEIGEADDSLNPQTLLDNVPELKTISVFRKRSPSNHPCLINNGGCEHLCIPKNHLGFTCSCAVGFKKDSDRDTGCSDYKTFAVVTQLDITRGYSLKDSAEAMVPISGPGHHMLHVDIHYAGKWIYWVEFNRGTWNGIFRIHPGGDGLEHVIKEGVGSNGIRGLAVDWIAGNLYFTNVFPHENYLEVCWLDGSNRKVLVKTTTDAPKELAVNPIKRLLYWIDYGQYPRIGKSYLDGSKWTSIVSNGISMPRDLTIDMQTHDVYWVDAKLDVIQKISYNGGNRQTVRRNLPNPMGIAVHKSDVYWVDRNLRTVYKASKLSSTNITLPTPIRTGLSGLRDIAIFDIVNQPPDENNPCYRTGNGGCEQLCFSYPVEFPQNKLHYKCDCATGTPSATDPKKCTTMNEYLVFSTRTELRALHLDPALTAVPFKTVVNLTNVVGVEFDYADDKLLFTQIRPWAKIAWMPASNPSPSSVNPILSRGINPEGISYDWTQKKIYWTDSSNNSIYAMNLDGSDLVMIARVERPRAIVVDPCNGTLYYTDWGRFGTAGKILRTTMAGSLKKVIIEKDLSQPSGLAIDFDEEMLYWTDAVREKIERSDLAGNNREVLISATIYPFAITVHRNYIYWTDLQLRGVYRAEKHTGANMIEMVKRLEDSPRDIHVFSADSQKCTVNPCKIHNGGCAQSCHPGPNGTAECKCDEATKLVNEGRMCVAKNITCDASKFFCRNGKCISRMWSCDGDDDCGDNSDEDPNYCTFHSCNTNEFRCNNGRCIFKTWKCDHENDCKDGSDELDCTYPACAPGEFTCANSRCIPMSQVCNGVNDCKDNVTSDETHSRCPSNITCPPHHLKCANTNICVEPYWLCDGDNDCGDMSDEDPLHCQQRTCPQNSFRCPNHRCIPATWYCDGDDDCSDRSDEPPEYCKSEGRTCFGDLFTCDNGNCIPRIYICDGDNDCLDNSDEDARHQCNNRKCDDETEFTCTENKAWNRAQCIPKKWLCDGDPDCVDGADENTTALSCPKQTSCSPDQFACGNGRCINTGWLCDHDNDCGDGSDEGKECHDKYRTCSSEEFSCQNFKCIRKTYHCDGEDDCGDRSDEFNCNKDNSTCSSNQFRCNNGKCIDYHLVCNKESDCEDDSDEPLHCNVDECAKVETNQCGHKCVDTLTGYYCECNTGYKLLEDGKACTDIDECIEQPGVCSQYCSNTPGSYYCKCDELYYDRSQDESTCKRRDGIKPWLVFSNKYYVRNMSLDASQYSLVHQDLLNVVAMDFHYKENRFYFADVAAKTIYRSRVGSPEKERVIRHDSHGLEGIAVDWVGRKLYWLDRHSKQLDVAELDGTNRKTLKTAIQDPRGITLHPGIGYVYFSSWNLQAYIGKIGMDGSNFTRILTHEDDIAWPNALTLDYFTERLYWADAHLDYIASVDLDGKHKHIVISGQKVPHVFALTLFEDHIYWTDWNTKSINRADKFNGRDYRVLRNTTHRPYDIHVYHPLKQLPYPNPCEGDNGGCSHLCLLSPVPGVDTAPDMYADARSPVSYVCACPNQFYLDPRDNKTCVANCTQGQHHCGGHDQKCIPWFWKCDGERDCADGSDEPMSCPARQCRAGSFQCDNGNCTPSASICDGVDDCRDGSDEKHCDLPCPDLEFKCASNGRCILNSWKCDGEPDCKDGSDEEPAMCREYLNITLLDITIISIESRIVKMVVTRIRLCVITGRVTRTPSSPVVTATAYPNCGCVTLTTTVGMIATSLPTCAARRTVLRDGRDVRARRTTDVFRSGCSATARMTVETAVMSCRRTVPSVMRRQTSSARTTGVFPNVGCATSRMIVATNQTRLKSCVAATTGNVARVSSSVRNMANVYRTNGDVITMKTVQMEVMR</sequence>
<evidence type="ECO:0000256" key="4">
    <source>
        <dbReference type="ARBA" id="ARBA00022475"/>
    </source>
</evidence>
<feature type="disulfide bond" evidence="20">
    <location>
        <begin position="1643"/>
        <end position="1655"/>
    </location>
</feature>
<dbReference type="FunFam" id="4.10.400.10:FF:000002">
    <property type="entry name" value="Low-density lipoprotein receptor-related protein 1"/>
    <property type="match status" value="1"/>
</dbReference>
<feature type="disulfide bond" evidence="20">
    <location>
        <begin position="817"/>
        <end position="835"/>
    </location>
</feature>
<keyword evidence="5" id="KW-0964">Secreted</keyword>
<dbReference type="InterPro" id="IPR023415">
    <property type="entry name" value="LDLR_class-A_CS"/>
</dbReference>
<comment type="caution">
    <text evidence="19">Lacks conserved residue(s) required for the propagation of feature annotation.</text>
</comment>
<dbReference type="PRINTS" id="PR00261">
    <property type="entry name" value="LDLRECEPTOR"/>
</dbReference>
<dbReference type="SUPFAM" id="SSF63825">
    <property type="entry name" value="YWTD domain"/>
    <property type="match status" value="3"/>
</dbReference>
<dbReference type="GO" id="GO:0005886">
    <property type="term" value="C:plasma membrane"/>
    <property type="evidence" value="ECO:0007669"/>
    <property type="project" value="UniProtKB-SubCell"/>
</dbReference>
<feature type="repeat" description="LDL-receptor class B" evidence="21">
    <location>
        <begin position="1451"/>
        <end position="1494"/>
    </location>
</feature>
<name>A0A8D8XPZ3_9HEMI</name>
<dbReference type="FunFam" id="4.10.400.10:FF:000024">
    <property type="entry name" value="Low-density lipoprotein RecePtor related"/>
    <property type="match status" value="1"/>
</dbReference>
<dbReference type="InterPro" id="IPR018097">
    <property type="entry name" value="EGF_Ca-bd_CS"/>
</dbReference>
<dbReference type="SMART" id="SM00135">
    <property type="entry name" value="LY"/>
    <property type="match status" value="15"/>
</dbReference>
<dbReference type="GO" id="GO:0006897">
    <property type="term" value="P:endocytosis"/>
    <property type="evidence" value="ECO:0007669"/>
    <property type="project" value="UniProtKB-KW"/>
</dbReference>
<dbReference type="SMART" id="SM00181">
    <property type="entry name" value="EGF"/>
    <property type="match status" value="9"/>
</dbReference>
<feature type="disulfide bond" evidence="20">
    <location>
        <begin position="985"/>
        <end position="1003"/>
    </location>
</feature>
<feature type="disulfide bond" evidence="20">
    <location>
        <begin position="1071"/>
        <end position="1083"/>
    </location>
</feature>
<dbReference type="FunFam" id="2.120.10.30:FF:000241">
    <property type="entry name" value="Low-density lipoprotein receptor-related protein 6"/>
    <property type="match status" value="2"/>
</dbReference>
<feature type="disulfide bond" evidence="20">
    <location>
        <begin position="1154"/>
        <end position="1166"/>
    </location>
</feature>
<evidence type="ECO:0000256" key="10">
    <source>
        <dbReference type="ARBA" id="ARBA00022737"/>
    </source>
</evidence>
<dbReference type="InterPro" id="IPR002172">
    <property type="entry name" value="LDrepeatLR_classA_rpt"/>
</dbReference>
<dbReference type="InterPro" id="IPR051221">
    <property type="entry name" value="LDLR-related"/>
</dbReference>
<dbReference type="FunFam" id="4.10.400.10:FF:000004">
    <property type="entry name" value="Low-density lipoprotein receptor-related protein 1"/>
    <property type="match status" value="1"/>
</dbReference>
<feature type="disulfide bond" evidence="20">
    <location>
        <begin position="810"/>
        <end position="822"/>
    </location>
</feature>
<feature type="disulfide bond" evidence="20">
    <location>
        <begin position="769"/>
        <end position="781"/>
    </location>
</feature>
<feature type="repeat" description="LDL-receptor class B" evidence="21">
    <location>
        <begin position="1363"/>
        <end position="1404"/>
    </location>
</feature>
<keyword evidence="12" id="KW-1133">Transmembrane helix</keyword>
<feature type="disulfide bond" evidence="20">
    <location>
        <begin position="1161"/>
        <end position="1179"/>
    </location>
</feature>
<dbReference type="Pfam" id="PF12662">
    <property type="entry name" value="cEGF"/>
    <property type="match status" value="1"/>
</dbReference>
<keyword evidence="9" id="KW-0732">Signal</keyword>
<keyword evidence="7" id="KW-0254">Endocytosis</keyword>
<dbReference type="SMART" id="SM00192">
    <property type="entry name" value="LDLa"/>
    <property type="match status" value="13"/>
</dbReference>
<evidence type="ECO:0000256" key="17">
    <source>
        <dbReference type="ARBA" id="ARBA00023180"/>
    </source>
</evidence>
<feature type="disulfide bond" evidence="20">
    <location>
        <begin position="1650"/>
        <end position="1668"/>
    </location>
</feature>
<feature type="repeat" description="LDL-receptor class B" evidence="21">
    <location>
        <begin position="634"/>
        <end position="675"/>
    </location>
</feature>
<keyword evidence="15 23" id="KW-0675">Receptor</keyword>
<organism evidence="23">
    <name type="scientific">Cacopsylla melanoneura</name>
    <dbReference type="NCBI Taxonomy" id="428564"/>
    <lineage>
        <taxon>Eukaryota</taxon>
        <taxon>Metazoa</taxon>
        <taxon>Ecdysozoa</taxon>
        <taxon>Arthropoda</taxon>
        <taxon>Hexapoda</taxon>
        <taxon>Insecta</taxon>
        <taxon>Pterygota</taxon>
        <taxon>Neoptera</taxon>
        <taxon>Paraneoptera</taxon>
        <taxon>Hemiptera</taxon>
        <taxon>Sternorrhyncha</taxon>
        <taxon>Psylloidea</taxon>
        <taxon>Psyllidae</taxon>
        <taxon>Psyllinae</taxon>
        <taxon>Cacopsylla</taxon>
    </lineage>
</organism>
<feature type="disulfide bond" evidence="20">
    <location>
        <begin position="1132"/>
        <end position="1147"/>
    </location>
</feature>
<dbReference type="FunFam" id="4.10.400.10:FF:000005">
    <property type="entry name" value="low-density lipoprotein receptor-related protein 1B"/>
    <property type="match status" value="1"/>
</dbReference>
<evidence type="ECO:0000256" key="1">
    <source>
        <dbReference type="ARBA" id="ARBA00004251"/>
    </source>
</evidence>
<evidence type="ECO:0000256" key="5">
    <source>
        <dbReference type="ARBA" id="ARBA00022525"/>
    </source>
</evidence>
<dbReference type="Pfam" id="PF24468">
    <property type="entry name" value="EGF_LRP2"/>
    <property type="match status" value="1"/>
</dbReference>
<evidence type="ECO:0000256" key="13">
    <source>
        <dbReference type="ARBA" id="ARBA00023136"/>
    </source>
</evidence>